<feature type="transmembrane region" description="Helical" evidence="2">
    <location>
        <begin position="240"/>
        <end position="261"/>
    </location>
</feature>
<feature type="transmembrane region" description="Helical" evidence="2">
    <location>
        <begin position="388"/>
        <end position="408"/>
    </location>
</feature>
<feature type="transmembrane region" description="Helical" evidence="2">
    <location>
        <begin position="293"/>
        <end position="313"/>
    </location>
</feature>
<dbReference type="Proteomes" id="UP000306196">
    <property type="component" value="Unassembled WGS sequence"/>
</dbReference>
<keyword evidence="1" id="KW-0620">Polyamine biosynthesis</keyword>
<evidence type="ECO:0000313" key="3">
    <source>
        <dbReference type="EMBL" id="TLD72661.1"/>
    </source>
</evidence>
<dbReference type="EMBL" id="VAUV01000001">
    <property type="protein sequence ID" value="TLD72661.1"/>
    <property type="molecule type" value="Genomic_DNA"/>
</dbReference>
<keyword evidence="2" id="KW-0812">Transmembrane</keyword>
<proteinExistence type="predicted"/>
<evidence type="ECO:0000256" key="2">
    <source>
        <dbReference type="SAM" id="Phobius"/>
    </source>
</evidence>
<dbReference type="SUPFAM" id="SSF53335">
    <property type="entry name" value="S-adenosyl-L-methionine-dependent methyltransferases"/>
    <property type="match status" value="1"/>
</dbReference>
<feature type="transmembrane region" description="Helical" evidence="2">
    <location>
        <begin position="115"/>
        <end position="136"/>
    </location>
</feature>
<reference evidence="3 4" key="1">
    <citation type="submission" date="2019-05" db="EMBL/GenBank/DDBJ databases">
        <title>Verrucobacter flavum gen. nov., sp. nov. a new member of the family Verrucomicrobiaceae.</title>
        <authorList>
            <person name="Szuroczki S."/>
            <person name="Abbaszade G."/>
            <person name="Szabo A."/>
            <person name="Felfoldi T."/>
            <person name="Schumann P."/>
            <person name="Boka K."/>
            <person name="Keki Z."/>
            <person name="Toumi M."/>
            <person name="Toth E."/>
        </authorList>
    </citation>
    <scope>NUCLEOTIDE SEQUENCE [LARGE SCALE GENOMIC DNA]</scope>
    <source>
        <strain evidence="3 4">MG-N-17</strain>
    </source>
</reference>
<feature type="transmembrane region" description="Helical" evidence="2">
    <location>
        <begin position="20"/>
        <end position="46"/>
    </location>
</feature>
<sequence length="732" mass="81698">MTYPFHQQAPLAEPVKMTTFILSVFSSAFLLFQVQPIIARFILPWYGGSSSVWSACMLFFQLGLVVGYAYAHLIVTVFRDRRVLQIGIHFALLFLAVITLPITPDPSMKPGAEETLPLLGIIRLLVQTVGIPYVILAASGPLVQHWFSRVYPDRSPFRLYAVSNVGSLLALLSYPFLFEVYLTVSRQSMLWSLGFVVYALVLGVAGFVYLQAGAMVNTTNSESPDPISEKRDIAPGFTHYLRWILFSACGSILLLAVTNQICQDVAVVPFLWILPLALYLLSFIIAFDRARWYFRPIAVPALAVSVGLVIILLNRFFESVHWPMVGQIVIFCSALFFSCLVCHGEIVRIKPTSRFLTQFYLAISVGGALGGIFVNLVAPHLFDSYYELHIGILLLATLLTWQVLPQFISSCRRSQGQSGTETSAPSRLALAAVAGILWCGAMGFAVFGLHTHIQNDKEGVTFSSRGFFGVLKVKESRALTGQTYHTLIHGQIHHGMQFEDLGLSKIPTSYFARQSGIGSTFEFIPQRFDGNNEPLHVGVIGLGVGTLAAYARPGDRFRFYEINPQVIEVAHSHFTYLKDCQGEVVNVLGDGRISLEQELVQSSGSGNAFDILIIDAFSGDSIPMHLLTAEAFDLYLRHMKEDGVLAFHITNKHVDLSDPLRKHAGRYRWGSMRLGSNPENGIGSAAEWVIITRNYPLIDRFFQNDRIYHWKHEKPRDILWTDNFGNVFKVLK</sequence>
<dbReference type="RefSeq" id="WP_138084284.1">
    <property type="nucleotide sequence ID" value="NZ_VAUV01000001.1"/>
</dbReference>
<dbReference type="OrthoDB" id="9761985at2"/>
<accession>A0A5R8KK98</accession>
<keyword evidence="2" id="KW-1133">Transmembrane helix</keyword>
<feature type="transmembrane region" description="Helical" evidence="2">
    <location>
        <begin position="325"/>
        <end position="347"/>
    </location>
</feature>
<feature type="transmembrane region" description="Helical" evidence="2">
    <location>
        <begin position="157"/>
        <end position="177"/>
    </location>
</feature>
<dbReference type="InterPro" id="IPR029063">
    <property type="entry name" value="SAM-dependent_MTases_sf"/>
</dbReference>
<dbReference type="PANTHER" id="PTHR43317">
    <property type="entry name" value="THERMOSPERMINE SYNTHASE ACAULIS5"/>
    <property type="match status" value="1"/>
</dbReference>
<comment type="caution">
    <text evidence="3">The sequence shown here is derived from an EMBL/GenBank/DDBJ whole genome shotgun (WGS) entry which is preliminary data.</text>
</comment>
<dbReference type="GO" id="GO:0006596">
    <property type="term" value="P:polyamine biosynthetic process"/>
    <property type="evidence" value="ECO:0007669"/>
    <property type="project" value="UniProtKB-KW"/>
</dbReference>
<evidence type="ECO:0008006" key="5">
    <source>
        <dbReference type="Google" id="ProtNLM"/>
    </source>
</evidence>
<feature type="transmembrane region" description="Helical" evidence="2">
    <location>
        <begin position="428"/>
        <end position="449"/>
    </location>
</feature>
<dbReference type="AlphaFoldDB" id="A0A5R8KK98"/>
<evidence type="ECO:0000256" key="1">
    <source>
        <dbReference type="ARBA" id="ARBA00023115"/>
    </source>
</evidence>
<dbReference type="Gene3D" id="3.40.50.150">
    <property type="entry name" value="Vaccinia Virus protein VP39"/>
    <property type="match status" value="1"/>
</dbReference>
<feature type="transmembrane region" description="Helical" evidence="2">
    <location>
        <begin position="52"/>
        <end position="71"/>
    </location>
</feature>
<gene>
    <name evidence="3" type="ORF">FEM03_00885</name>
</gene>
<protein>
    <recommendedName>
        <fullName evidence="5">Ferrichrome ABC transporter permease</fullName>
    </recommendedName>
</protein>
<feature type="transmembrane region" description="Helical" evidence="2">
    <location>
        <begin position="83"/>
        <end position="103"/>
    </location>
</feature>
<name>A0A5R8KK98_9BACT</name>
<keyword evidence="2" id="KW-0472">Membrane</keyword>
<dbReference type="PANTHER" id="PTHR43317:SF1">
    <property type="entry name" value="THERMOSPERMINE SYNTHASE ACAULIS5"/>
    <property type="match status" value="1"/>
</dbReference>
<evidence type="ECO:0000313" key="4">
    <source>
        <dbReference type="Proteomes" id="UP000306196"/>
    </source>
</evidence>
<feature type="transmembrane region" description="Helical" evidence="2">
    <location>
        <begin position="359"/>
        <end position="382"/>
    </location>
</feature>
<feature type="transmembrane region" description="Helical" evidence="2">
    <location>
        <begin position="267"/>
        <end position="286"/>
    </location>
</feature>
<feature type="transmembrane region" description="Helical" evidence="2">
    <location>
        <begin position="189"/>
        <end position="210"/>
    </location>
</feature>
<keyword evidence="4" id="KW-1185">Reference proteome</keyword>
<organism evidence="3 4">
    <name type="scientific">Phragmitibacter flavus</name>
    <dbReference type="NCBI Taxonomy" id="2576071"/>
    <lineage>
        <taxon>Bacteria</taxon>
        <taxon>Pseudomonadati</taxon>
        <taxon>Verrucomicrobiota</taxon>
        <taxon>Verrucomicrobiia</taxon>
        <taxon>Verrucomicrobiales</taxon>
        <taxon>Verrucomicrobiaceae</taxon>
        <taxon>Phragmitibacter</taxon>
    </lineage>
</organism>